<evidence type="ECO:0000259" key="5">
    <source>
        <dbReference type="PROSITE" id="PS50932"/>
    </source>
</evidence>
<keyword evidence="1" id="KW-0678">Repressor</keyword>
<dbReference type="GO" id="GO:0000976">
    <property type="term" value="F:transcription cis-regulatory region binding"/>
    <property type="evidence" value="ECO:0007669"/>
    <property type="project" value="TreeGrafter"/>
</dbReference>
<dbReference type="Pfam" id="PF00532">
    <property type="entry name" value="Peripla_BP_1"/>
    <property type="match status" value="1"/>
</dbReference>
<keyword evidence="7" id="KW-1185">Reference proteome</keyword>
<dbReference type="InterPro" id="IPR028082">
    <property type="entry name" value="Peripla_BP_I"/>
</dbReference>
<dbReference type="Gene3D" id="3.40.50.2300">
    <property type="match status" value="2"/>
</dbReference>
<dbReference type="RefSeq" id="WP_089083705.1">
    <property type="nucleotide sequence ID" value="NZ_AP018823.1"/>
</dbReference>
<dbReference type="Gene3D" id="1.10.260.40">
    <property type="entry name" value="lambda repressor-like DNA-binding domains"/>
    <property type="match status" value="1"/>
</dbReference>
<dbReference type="STRING" id="332411.VI06_11300"/>
<reference evidence="6 7" key="2">
    <citation type="journal article" date="2017" name="Genome Announc.">
        <title>Draft genome sequence of Aquitalea magnusonii strain H3, a plant growth-promoting bacterium of duckweed Lemna minor.</title>
        <authorList>
            <person name="Ishizawa H."/>
            <person name="Kuroda M."/>
            <person name="Ike M."/>
        </authorList>
    </citation>
    <scope>NUCLEOTIDE SEQUENCE [LARGE SCALE GENOMIC DNA]</scope>
    <source>
        <strain evidence="6 7">H3</strain>
    </source>
</reference>
<reference evidence="7" key="3">
    <citation type="journal article" date="2017" name="Plant Physiol. Biochem.">
        <title>Differential oxidative and antioxidative response of duckweed Lemna minor toward plant growth promoting/inhibiting bacteria.</title>
        <authorList>
            <person name="Ishizawa H."/>
            <person name="Kuroda M."/>
            <person name="Morikawa M."/>
            <person name="Ike M."/>
        </authorList>
    </citation>
    <scope>NUCLEOTIDE SEQUENCE [LARGE SCALE GENOMIC DNA]</scope>
    <source>
        <strain evidence="7">H3</strain>
    </source>
</reference>
<dbReference type="Proteomes" id="UP000198290">
    <property type="component" value="Chromosome"/>
</dbReference>
<evidence type="ECO:0000313" key="7">
    <source>
        <dbReference type="Proteomes" id="UP000198290"/>
    </source>
</evidence>
<dbReference type="SUPFAM" id="SSF47413">
    <property type="entry name" value="lambda repressor-like DNA-binding domains"/>
    <property type="match status" value="1"/>
</dbReference>
<organism evidence="6 7">
    <name type="scientific">Aquitalea magnusonii</name>
    <dbReference type="NCBI Taxonomy" id="332411"/>
    <lineage>
        <taxon>Bacteria</taxon>
        <taxon>Pseudomonadati</taxon>
        <taxon>Pseudomonadota</taxon>
        <taxon>Betaproteobacteria</taxon>
        <taxon>Neisseriales</taxon>
        <taxon>Chromobacteriaceae</taxon>
        <taxon>Aquitalea</taxon>
    </lineage>
</organism>
<dbReference type="InterPro" id="IPR001761">
    <property type="entry name" value="Peripla_BP/Lac1_sug-bd_dom"/>
</dbReference>
<evidence type="ECO:0000313" key="6">
    <source>
        <dbReference type="EMBL" id="BBF87994.1"/>
    </source>
</evidence>
<dbReference type="PROSITE" id="PS50932">
    <property type="entry name" value="HTH_LACI_2"/>
    <property type="match status" value="1"/>
</dbReference>
<reference evidence="7" key="1">
    <citation type="journal article" date="2017" name="Biotechnol. Biofuels">
        <title>Evaluation of environmental bacterial communities as a factor affecting the growth of duckweed Lemna minor.</title>
        <authorList>
            <person name="Ishizawa H."/>
            <person name="Kuroda M."/>
            <person name="Morikawa M."/>
            <person name="Ike M."/>
        </authorList>
    </citation>
    <scope>NUCLEOTIDE SEQUENCE [LARGE SCALE GENOMIC DNA]</scope>
    <source>
        <strain evidence="7">H3</strain>
    </source>
</reference>
<dbReference type="PANTHER" id="PTHR30146:SF45">
    <property type="entry name" value="CATABOLITE REPRESSOR_ACTIVATOR"/>
    <property type="match status" value="1"/>
</dbReference>
<accession>A0A3G9GL21</accession>
<dbReference type="AlphaFoldDB" id="A0A3G9GL21"/>
<dbReference type="EMBL" id="AP018823">
    <property type="protein sequence ID" value="BBF87994.1"/>
    <property type="molecule type" value="Genomic_DNA"/>
</dbReference>
<dbReference type="PROSITE" id="PS00356">
    <property type="entry name" value="HTH_LACI_1"/>
    <property type="match status" value="1"/>
</dbReference>
<dbReference type="InterPro" id="IPR000843">
    <property type="entry name" value="HTH_LacI"/>
</dbReference>
<sequence length="334" mass="36879">MTAYKRLTIDDIASLAGVSRTTASMVLNGHAERYRISPATVERVEKVAREHHFNPSQSARSLRSKRSNSIGLVIPDLTNSAHAALAQAMENLCRERDYQLVLVTSDEDPQREAEGIAHLVARQVDGMAVVPCSSDAALYQRWTSRLPLVFVDRRIDGSGIPSVVTDATDTVARLIGSKLTQGVQEVVYFGGPPTLSPSRDRLAGYQQALQQYGITPRAQWIVERDFQRASGFAMMQQWHAREGRYPQALFTASITLLEGVLSFMSQTHHLREAPSCLMTFDDHPLLDCLPIPIDAIVQDGQRMAEQCLQQIFSLLQGQQPAVADVAVAAGITRR</sequence>
<dbReference type="SMART" id="SM00354">
    <property type="entry name" value="HTH_LACI"/>
    <property type="match status" value="1"/>
</dbReference>
<name>A0A3G9GL21_9NEIS</name>
<dbReference type="KEGG" id="amah:DLM_4434"/>
<protein>
    <submittedName>
        <fullName evidence="6">Ribose ABC transport system, periplasmic ribose-binding protein RbsB</fullName>
    </submittedName>
</protein>
<feature type="domain" description="HTH lacI-type" evidence="5">
    <location>
        <begin position="7"/>
        <end position="64"/>
    </location>
</feature>
<evidence type="ECO:0000256" key="3">
    <source>
        <dbReference type="ARBA" id="ARBA00023125"/>
    </source>
</evidence>
<dbReference type="SUPFAM" id="SSF53822">
    <property type="entry name" value="Periplasmic binding protein-like I"/>
    <property type="match status" value="1"/>
</dbReference>
<dbReference type="PANTHER" id="PTHR30146">
    <property type="entry name" value="LACI-RELATED TRANSCRIPTIONAL REPRESSOR"/>
    <property type="match status" value="1"/>
</dbReference>
<evidence type="ECO:0000256" key="1">
    <source>
        <dbReference type="ARBA" id="ARBA00022491"/>
    </source>
</evidence>
<dbReference type="InterPro" id="IPR010982">
    <property type="entry name" value="Lambda_DNA-bd_dom_sf"/>
</dbReference>
<dbReference type="OrthoDB" id="9805642at2"/>
<gene>
    <name evidence="6" type="ORF">DLM_4434</name>
</gene>
<evidence type="ECO:0000256" key="4">
    <source>
        <dbReference type="ARBA" id="ARBA00023163"/>
    </source>
</evidence>
<keyword evidence="2" id="KW-0805">Transcription regulation</keyword>
<evidence type="ECO:0000256" key="2">
    <source>
        <dbReference type="ARBA" id="ARBA00023015"/>
    </source>
</evidence>
<keyword evidence="4" id="KW-0804">Transcription</keyword>
<keyword evidence="3" id="KW-0238">DNA-binding</keyword>
<dbReference type="Pfam" id="PF00356">
    <property type="entry name" value="LacI"/>
    <property type="match status" value="1"/>
</dbReference>
<dbReference type="CDD" id="cd06274">
    <property type="entry name" value="PBP1_FruR"/>
    <property type="match status" value="1"/>
</dbReference>
<dbReference type="CDD" id="cd01392">
    <property type="entry name" value="HTH_LacI"/>
    <property type="match status" value="1"/>
</dbReference>
<dbReference type="GO" id="GO:0003700">
    <property type="term" value="F:DNA-binding transcription factor activity"/>
    <property type="evidence" value="ECO:0007669"/>
    <property type="project" value="TreeGrafter"/>
</dbReference>
<proteinExistence type="predicted"/>